<evidence type="ECO:0000256" key="1">
    <source>
        <dbReference type="ARBA" id="ARBA00022500"/>
    </source>
</evidence>
<evidence type="ECO:0000313" key="3">
    <source>
        <dbReference type="EMBL" id="GAV24563.1"/>
    </source>
</evidence>
<sequence>MKAEFVNPFLMATQDVFDRMLGLSIEKGKLELKEDLIAGKEANVLISIVGSLLGAVVYSFPKTTALEIVRIMSGMEIEALDIFVTSALGEVGNIISGNAVSYLEKANYRCDIAPPQIILGENKSVSVAAPKSLLVPIKTKAGDFEISIALKENPNAQS</sequence>
<dbReference type="AlphaFoldDB" id="A0A1L8D096"/>
<dbReference type="GO" id="GO:0006935">
    <property type="term" value="P:chemotaxis"/>
    <property type="evidence" value="ECO:0007669"/>
    <property type="project" value="UniProtKB-KW"/>
</dbReference>
<protein>
    <submittedName>
        <fullName evidence="3">Chemotaxis protein CheX</fullName>
    </submittedName>
</protein>
<name>A0A1L8D096_9THEO</name>
<evidence type="ECO:0000259" key="2">
    <source>
        <dbReference type="Pfam" id="PF13690"/>
    </source>
</evidence>
<dbReference type="PANTHER" id="PTHR39452:SF1">
    <property type="entry name" value="CHEY-P PHOSPHATASE CHEX"/>
    <property type="match status" value="1"/>
</dbReference>
<dbReference type="OrthoDB" id="9788100at2"/>
<comment type="caution">
    <text evidence="3">The sequence shown here is derived from an EMBL/GenBank/DDBJ whole genome shotgun (WGS) entry which is preliminary data.</text>
</comment>
<dbReference type="Gene3D" id="3.40.1550.10">
    <property type="entry name" value="CheC-like"/>
    <property type="match status" value="1"/>
</dbReference>
<dbReference type="EMBL" id="BDJL01000010">
    <property type="protein sequence ID" value="GAV24563.1"/>
    <property type="molecule type" value="Genomic_DNA"/>
</dbReference>
<organism evidence="3 4">
    <name type="scientific">Carboxydothermus islandicus</name>
    <dbReference type="NCBI Taxonomy" id="661089"/>
    <lineage>
        <taxon>Bacteria</taxon>
        <taxon>Bacillati</taxon>
        <taxon>Bacillota</taxon>
        <taxon>Clostridia</taxon>
        <taxon>Thermoanaerobacterales</taxon>
        <taxon>Thermoanaerobacteraceae</taxon>
        <taxon>Carboxydothermus</taxon>
    </lineage>
</organism>
<dbReference type="CDD" id="cd17906">
    <property type="entry name" value="CheX"/>
    <property type="match status" value="1"/>
</dbReference>
<dbReference type="SUPFAM" id="SSF103039">
    <property type="entry name" value="CheC-like"/>
    <property type="match status" value="1"/>
</dbReference>
<keyword evidence="4" id="KW-1185">Reference proteome</keyword>
<keyword evidence="1" id="KW-0145">Chemotaxis</keyword>
<dbReference type="Pfam" id="PF13690">
    <property type="entry name" value="CheX"/>
    <property type="match status" value="1"/>
</dbReference>
<dbReference type="Proteomes" id="UP000187338">
    <property type="component" value="Unassembled WGS sequence"/>
</dbReference>
<dbReference type="STRING" id="661089.ciss_04960"/>
<accession>A0A1L8D096</accession>
<dbReference type="InterPro" id="IPR028976">
    <property type="entry name" value="CheC-like_sf"/>
</dbReference>
<dbReference type="RefSeq" id="WP_075864764.1">
    <property type="nucleotide sequence ID" value="NZ_BDJL01000010.1"/>
</dbReference>
<feature type="domain" description="Chemotaxis phosphatase CheX-like" evidence="2">
    <location>
        <begin position="44"/>
        <end position="132"/>
    </location>
</feature>
<gene>
    <name evidence="3" type="ORF">ciss_04960</name>
</gene>
<evidence type="ECO:0000313" key="4">
    <source>
        <dbReference type="Proteomes" id="UP000187338"/>
    </source>
</evidence>
<proteinExistence type="predicted"/>
<reference evidence="4" key="1">
    <citation type="submission" date="2016-12" db="EMBL/GenBank/DDBJ databases">
        <title>Draft Genome Sequences od Carboxydothermus pertinax and islandicus, Hydrogenogenic Carboxydotrophic Bacteria.</title>
        <authorList>
            <person name="Fukuyama Y."/>
            <person name="Ohmae K."/>
            <person name="Yoneda Y."/>
            <person name="Yoshida T."/>
            <person name="Sako Y."/>
        </authorList>
    </citation>
    <scope>NUCLEOTIDE SEQUENCE [LARGE SCALE GENOMIC DNA]</scope>
    <source>
        <strain evidence="4">SET</strain>
    </source>
</reference>
<dbReference type="InterPro" id="IPR038756">
    <property type="entry name" value="CheX-like"/>
</dbReference>
<dbReference type="PANTHER" id="PTHR39452">
    <property type="entry name" value="CHEY-P PHOSPHATASE CHEX"/>
    <property type="match status" value="1"/>
</dbReference>
<dbReference type="InterPro" id="IPR028051">
    <property type="entry name" value="CheX-like_dom"/>
</dbReference>